<feature type="domain" description="Methyltransferase" evidence="1">
    <location>
        <begin position="51"/>
        <end position="150"/>
    </location>
</feature>
<gene>
    <name evidence="2" type="ORF">BT63DRAFT_435493</name>
</gene>
<protein>
    <submittedName>
        <fullName evidence="2">S-adenosyl-L-methionine-dependent methyltransferase</fullName>
    </submittedName>
</protein>
<dbReference type="GO" id="GO:0008168">
    <property type="term" value="F:methyltransferase activity"/>
    <property type="evidence" value="ECO:0007669"/>
    <property type="project" value="UniProtKB-KW"/>
</dbReference>
<evidence type="ECO:0000259" key="1">
    <source>
        <dbReference type="Pfam" id="PF13649"/>
    </source>
</evidence>
<evidence type="ECO:0000313" key="3">
    <source>
        <dbReference type="Proteomes" id="UP000799302"/>
    </source>
</evidence>
<evidence type="ECO:0000313" key="2">
    <source>
        <dbReference type="EMBL" id="KAF2674374.1"/>
    </source>
</evidence>
<keyword evidence="2" id="KW-0489">Methyltransferase</keyword>
<dbReference type="Pfam" id="PF13649">
    <property type="entry name" value="Methyltransf_25"/>
    <property type="match status" value="1"/>
</dbReference>
<keyword evidence="3" id="KW-1185">Reference proteome</keyword>
<dbReference type="InterPro" id="IPR041698">
    <property type="entry name" value="Methyltransf_25"/>
</dbReference>
<proteinExistence type="predicted"/>
<dbReference type="SUPFAM" id="SSF53335">
    <property type="entry name" value="S-adenosyl-L-methionine-dependent methyltransferases"/>
    <property type="match status" value="1"/>
</dbReference>
<dbReference type="Gene3D" id="3.40.50.150">
    <property type="entry name" value="Vaccinia Virus protein VP39"/>
    <property type="match status" value="1"/>
</dbReference>
<dbReference type="GO" id="GO:0032259">
    <property type="term" value="P:methylation"/>
    <property type="evidence" value="ECO:0007669"/>
    <property type="project" value="UniProtKB-KW"/>
</dbReference>
<reference evidence="2" key="1">
    <citation type="journal article" date="2020" name="Stud. Mycol.">
        <title>101 Dothideomycetes genomes: a test case for predicting lifestyles and emergence of pathogens.</title>
        <authorList>
            <person name="Haridas S."/>
            <person name="Albert R."/>
            <person name="Binder M."/>
            <person name="Bloem J."/>
            <person name="Labutti K."/>
            <person name="Salamov A."/>
            <person name="Andreopoulos B."/>
            <person name="Baker S."/>
            <person name="Barry K."/>
            <person name="Bills G."/>
            <person name="Bluhm B."/>
            <person name="Cannon C."/>
            <person name="Castanera R."/>
            <person name="Culley D."/>
            <person name="Daum C."/>
            <person name="Ezra D."/>
            <person name="Gonzalez J."/>
            <person name="Henrissat B."/>
            <person name="Kuo A."/>
            <person name="Liang C."/>
            <person name="Lipzen A."/>
            <person name="Lutzoni F."/>
            <person name="Magnuson J."/>
            <person name="Mondo S."/>
            <person name="Nolan M."/>
            <person name="Ohm R."/>
            <person name="Pangilinan J."/>
            <person name="Park H.-J."/>
            <person name="Ramirez L."/>
            <person name="Alfaro M."/>
            <person name="Sun H."/>
            <person name="Tritt A."/>
            <person name="Yoshinaga Y."/>
            <person name="Zwiers L.-H."/>
            <person name="Turgeon B."/>
            <person name="Goodwin S."/>
            <person name="Spatafora J."/>
            <person name="Crous P."/>
            <person name="Grigoriev I."/>
        </authorList>
    </citation>
    <scope>NUCLEOTIDE SEQUENCE</scope>
    <source>
        <strain evidence="2">CBS 115976</strain>
    </source>
</reference>
<sequence length="288" mass="31306">MNSPESQNTFKPKQALAPSPTLYDELVGNGMEELAKATIAEIAAIPRDAIVHDNGCGTGAASAAVVAAVADPTAPLKITGTDINDDALDIYRKRASEERWPASAQHVDAARLTFDNETFTHSINNALLFVLPNDGIDAVKEVHRTLKPGGVALFNTWVFTPSLGPVQIASKATRPPGTPELRQGLDKWSRAEFLRTVLEQGGFLKDNVDIVERDVYITTPSALKRLATIVWSFIGGTSSVGWLKEDEESWERAVGIVMEELKKTPGFQETHDGRCVLKFVVNIVTAKK</sequence>
<name>A0A6A6UTW0_9PEZI</name>
<dbReference type="AlphaFoldDB" id="A0A6A6UTW0"/>
<organism evidence="2 3">
    <name type="scientific">Microthyrium microscopicum</name>
    <dbReference type="NCBI Taxonomy" id="703497"/>
    <lineage>
        <taxon>Eukaryota</taxon>
        <taxon>Fungi</taxon>
        <taxon>Dikarya</taxon>
        <taxon>Ascomycota</taxon>
        <taxon>Pezizomycotina</taxon>
        <taxon>Dothideomycetes</taxon>
        <taxon>Dothideomycetes incertae sedis</taxon>
        <taxon>Microthyriales</taxon>
        <taxon>Microthyriaceae</taxon>
        <taxon>Microthyrium</taxon>
    </lineage>
</organism>
<dbReference type="OrthoDB" id="2013972at2759"/>
<dbReference type="Proteomes" id="UP000799302">
    <property type="component" value="Unassembled WGS sequence"/>
</dbReference>
<accession>A0A6A6UTW0</accession>
<dbReference type="CDD" id="cd02440">
    <property type="entry name" value="AdoMet_MTases"/>
    <property type="match status" value="1"/>
</dbReference>
<dbReference type="EMBL" id="MU004230">
    <property type="protein sequence ID" value="KAF2674374.1"/>
    <property type="molecule type" value="Genomic_DNA"/>
</dbReference>
<dbReference type="InterPro" id="IPR029063">
    <property type="entry name" value="SAM-dependent_MTases_sf"/>
</dbReference>
<keyword evidence="2" id="KW-0808">Transferase</keyword>